<evidence type="ECO:0000313" key="3">
    <source>
        <dbReference type="Proteomes" id="UP001189429"/>
    </source>
</evidence>
<feature type="region of interest" description="Disordered" evidence="1">
    <location>
        <begin position="81"/>
        <end position="100"/>
    </location>
</feature>
<reference evidence="2" key="1">
    <citation type="submission" date="2023-10" db="EMBL/GenBank/DDBJ databases">
        <authorList>
            <person name="Chen Y."/>
            <person name="Shah S."/>
            <person name="Dougan E. K."/>
            <person name="Thang M."/>
            <person name="Chan C."/>
        </authorList>
    </citation>
    <scope>NUCLEOTIDE SEQUENCE [LARGE SCALE GENOMIC DNA]</scope>
</reference>
<gene>
    <name evidence="2" type="ORF">PCOR1329_LOCUS14616</name>
</gene>
<sequence length="186" mass="19395">MRRTKTVQRSAAKCAAAPARRIARGLSAAAVVAAVGGGGGGGEEEGEEEEERPTERARGGGESPNACCQRRRLAAMKTCTAHRGRTAERTRGTEAGQPLVAPAQRSLWAAAEKAAGGRSAGAPPERAVLLEPPPPPPHWGLHLRSHASCARGAARGANSAAVGRSGLSEDLHFVEERRHHHHVVVV</sequence>
<accession>A0ABN9QSZ4</accession>
<keyword evidence="3" id="KW-1185">Reference proteome</keyword>
<organism evidence="2 3">
    <name type="scientific">Prorocentrum cordatum</name>
    <dbReference type="NCBI Taxonomy" id="2364126"/>
    <lineage>
        <taxon>Eukaryota</taxon>
        <taxon>Sar</taxon>
        <taxon>Alveolata</taxon>
        <taxon>Dinophyceae</taxon>
        <taxon>Prorocentrales</taxon>
        <taxon>Prorocentraceae</taxon>
        <taxon>Prorocentrum</taxon>
    </lineage>
</organism>
<feature type="compositionally biased region" description="Acidic residues" evidence="1">
    <location>
        <begin position="42"/>
        <end position="52"/>
    </location>
</feature>
<comment type="caution">
    <text evidence="2">The sequence shown here is derived from an EMBL/GenBank/DDBJ whole genome shotgun (WGS) entry which is preliminary data.</text>
</comment>
<evidence type="ECO:0000313" key="2">
    <source>
        <dbReference type="EMBL" id="CAK0809334.1"/>
    </source>
</evidence>
<evidence type="ECO:0000256" key="1">
    <source>
        <dbReference type="SAM" id="MobiDB-lite"/>
    </source>
</evidence>
<protein>
    <submittedName>
        <fullName evidence="2">Uncharacterized protein</fullName>
    </submittedName>
</protein>
<name>A0ABN9QSZ4_9DINO</name>
<feature type="region of interest" description="Disordered" evidence="1">
    <location>
        <begin position="34"/>
        <end position="66"/>
    </location>
</feature>
<proteinExistence type="predicted"/>
<dbReference type="Proteomes" id="UP001189429">
    <property type="component" value="Unassembled WGS sequence"/>
</dbReference>
<dbReference type="EMBL" id="CAUYUJ010004377">
    <property type="protein sequence ID" value="CAK0809334.1"/>
    <property type="molecule type" value="Genomic_DNA"/>
</dbReference>
<feature type="non-terminal residue" evidence="2">
    <location>
        <position position="186"/>
    </location>
</feature>